<evidence type="ECO:0000313" key="4">
    <source>
        <dbReference type="EMBL" id="QOQ86768.1"/>
    </source>
</evidence>
<dbReference type="Gene3D" id="3.40.50.2000">
    <property type="entry name" value="Glycogen Phosphorylase B"/>
    <property type="match status" value="2"/>
</dbReference>
<dbReference type="SUPFAM" id="SSF53756">
    <property type="entry name" value="UDP-Glycosyltransferase/glycogen phosphorylase"/>
    <property type="match status" value="1"/>
</dbReference>
<keyword evidence="1 4" id="KW-0808">Transferase</keyword>
<gene>
    <name evidence="4" type="ORF">IMC76_05985</name>
</gene>
<evidence type="ECO:0000259" key="2">
    <source>
        <dbReference type="Pfam" id="PF00534"/>
    </source>
</evidence>
<accession>A0A7M1LDZ5</accession>
<dbReference type="GO" id="GO:0016757">
    <property type="term" value="F:glycosyltransferase activity"/>
    <property type="evidence" value="ECO:0007669"/>
    <property type="project" value="InterPro"/>
</dbReference>
<protein>
    <submittedName>
        <fullName evidence="4">Glycosyltransferase family 4 protein</fullName>
    </submittedName>
</protein>
<dbReference type="RefSeq" id="WP_025803227.1">
    <property type="nucleotide sequence ID" value="NZ_CP053842.1"/>
</dbReference>
<organism evidence="4 5">
    <name type="scientific">Campylobacter corcagiensis</name>
    <dbReference type="NCBI Taxonomy" id="1448857"/>
    <lineage>
        <taxon>Bacteria</taxon>
        <taxon>Pseudomonadati</taxon>
        <taxon>Campylobacterota</taxon>
        <taxon>Epsilonproteobacteria</taxon>
        <taxon>Campylobacterales</taxon>
        <taxon>Campylobacteraceae</taxon>
        <taxon>Campylobacter</taxon>
    </lineage>
</organism>
<dbReference type="EMBL" id="CP063078">
    <property type="protein sequence ID" value="QOQ86768.1"/>
    <property type="molecule type" value="Genomic_DNA"/>
</dbReference>
<dbReference type="AlphaFoldDB" id="A0A7M1LDZ5"/>
<sequence length="343" mass="39699">MKKIVFLRINPKAVGGAEKYLQRVVYVLKQNGIKHEIRSFNGNQKIPSWLKALKFNHQVCKQKSKDEIYFSLERVGCADIYRAGDGVHKVYRNQKKLWFLNPLNFVYPYLERKCFENSKKIITNSNFIKDQIIKTYNINPQKIQTIYNGVNLPNKVDKVKTKTEICAKFNLDLKKPLILFVGSGFKRKGVKEFLTILKNLNSNYSSIIIGKDKNIKKYINLTKNLGLDTLFLGVRDDVNKFYEASDIFVFPTYYEPFSNVILEALSYGCVCFTTKQNGASEILDNEFIMNSPNDLKISKTIDKFLNNASLLQTQSQKNIEISKKFSIENNVKLTMEIINENLY</sequence>
<dbReference type="OrthoDB" id="433681at2"/>
<dbReference type="PANTHER" id="PTHR46401">
    <property type="entry name" value="GLYCOSYLTRANSFERASE WBBK-RELATED"/>
    <property type="match status" value="1"/>
</dbReference>
<proteinExistence type="predicted"/>
<dbReference type="Pfam" id="PF13439">
    <property type="entry name" value="Glyco_transf_4"/>
    <property type="match status" value="1"/>
</dbReference>
<reference evidence="4 5" key="1">
    <citation type="submission" date="2020-10" db="EMBL/GenBank/DDBJ databases">
        <title>Campylobacter and Helicobacter PacBio genomes.</title>
        <authorList>
            <person name="Lane C."/>
        </authorList>
    </citation>
    <scope>NUCLEOTIDE SEQUENCE [LARGE SCALE GENOMIC DNA]</scope>
    <source>
        <strain evidence="4 5">2016D-0077</strain>
    </source>
</reference>
<feature type="domain" description="Glycosyltransferase subfamily 4-like N-terminal" evidence="3">
    <location>
        <begin position="87"/>
        <end position="152"/>
    </location>
</feature>
<dbReference type="PANTHER" id="PTHR46401:SF2">
    <property type="entry name" value="GLYCOSYLTRANSFERASE WBBK-RELATED"/>
    <property type="match status" value="1"/>
</dbReference>
<dbReference type="Proteomes" id="UP000594749">
    <property type="component" value="Chromosome"/>
</dbReference>
<dbReference type="InterPro" id="IPR001296">
    <property type="entry name" value="Glyco_trans_1"/>
</dbReference>
<feature type="domain" description="Glycosyl transferase family 1" evidence="2">
    <location>
        <begin position="163"/>
        <end position="316"/>
    </location>
</feature>
<keyword evidence="5" id="KW-1185">Reference proteome</keyword>
<name>A0A7M1LDZ5_9BACT</name>
<dbReference type="Pfam" id="PF00534">
    <property type="entry name" value="Glycos_transf_1"/>
    <property type="match status" value="1"/>
</dbReference>
<dbReference type="CDD" id="cd03801">
    <property type="entry name" value="GT4_PimA-like"/>
    <property type="match status" value="1"/>
</dbReference>
<evidence type="ECO:0000256" key="1">
    <source>
        <dbReference type="ARBA" id="ARBA00022679"/>
    </source>
</evidence>
<dbReference type="InterPro" id="IPR028098">
    <property type="entry name" value="Glyco_trans_4-like_N"/>
</dbReference>
<evidence type="ECO:0000313" key="5">
    <source>
        <dbReference type="Proteomes" id="UP000594749"/>
    </source>
</evidence>
<evidence type="ECO:0000259" key="3">
    <source>
        <dbReference type="Pfam" id="PF13439"/>
    </source>
</evidence>
<dbReference type="GO" id="GO:0009103">
    <property type="term" value="P:lipopolysaccharide biosynthetic process"/>
    <property type="evidence" value="ECO:0007669"/>
    <property type="project" value="TreeGrafter"/>
</dbReference>